<evidence type="ECO:0000256" key="2">
    <source>
        <dbReference type="ARBA" id="ARBA00022801"/>
    </source>
</evidence>
<feature type="domain" description="Carboxylesterase type B" evidence="4">
    <location>
        <begin position="24"/>
        <end position="521"/>
    </location>
</feature>
<proteinExistence type="inferred from homology"/>
<evidence type="ECO:0000259" key="4">
    <source>
        <dbReference type="Pfam" id="PF00135"/>
    </source>
</evidence>
<dbReference type="Proteomes" id="UP000054383">
    <property type="component" value="Unassembled WGS sequence"/>
</dbReference>
<dbReference type="PANTHER" id="PTHR11559">
    <property type="entry name" value="CARBOXYLESTERASE"/>
    <property type="match status" value="1"/>
</dbReference>
<dbReference type="InterPro" id="IPR029058">
    <property type="entry name" value="AB_hydrolase_fold"/>
</dbReference>
<gene>
    <name evidence="5" type="ORF">PISL3812_08073</name>
</gene>
<keyword evidence="3" id="KW-0732">Signal</keyword>
<evidence type="ECO:0000313" key="6">
    <source>
        <dbReference type="Proteomes" id="UP000054383"/>
    </source>
</evidence>
<keyword evidence="2 3" id="KW-0378">Hydrolase</keyword>
<dbReference type="EC" id="3.1.1.-" evidence="3"/>
<dbReference type="PROSITE" id="PS00122">
    <property type="entry name" value="CARBOXYLESTERASE_B_1"/>
    <property type="match status" value="1"/>
</dbReference>
<dbReference type="Gene3D" id="3.40.50.1820">
    <property type="entry name" value="alpha/beta hydrolase"/>
    <property type="match status" value="1"/>
</dbReference>
<feature type="signal peptide" evidence="3">
    <location>
        <begin position="1"/>
        <end position="16"/>
    </location>
</feature>
<dbReference type="ESTHER" id="talis-a0a0u1m660">
    <property type="family name" value="Fungal_carboxylesterase_lipase"/>
</dbReference>
<dbReference type="InterPro" id="IPR002018">
    <property type="entry name" value="CarbesteraseB"/>
</dbReference>
<organism evidence="5 6">
    <name type="scientific">Talaromyces islandicus</name>
    <name type="common">Penicillium islandicum</name>
    <dbReference type="NCBI Taxonomy" id="28573"/>
    <lineage>
        <taxon>Eukaryota</taxon>
        <taxon>Fungi</taxon>
        <taxon>Dikarya</taxon>
        <taxon>Ascomycota</taxon>
        <taxon>Pezizomycotina</taxon>
        <taxon>Eurotiomycetes</taxon>
        <taxon>Eurotiomycetidae</taxon>
        <taxon>Eurotiales</taxon>
        <taxon>Trichocomaceae</taxon>
        <taxon>Talaromyces</taxon>
        <taxon>Talaromyces sect. Islandici</taxon>
    </lineage>
</organism>
<reference evidence="5 6" key="1">
    <citation type="submission" date="2015-04" db="EMBL/GenBank/DDBJ databases">
        <authorList>
            <person name="Syromyatnikov M.Y."/>
            <person name="Popov V.N."/>
        </authorList>
    </citation>
    <scope>NUCLEOTIDE SEQUENCE [LARGE SCALE GENOMIC DNA]</scope>
    <source>
        <strain evidence="5">WF-38-12</strain>
    </source>
</reference>
<dbReference type="AlphaFoldDB" id="A0A0U1M660"/>
<dbReference type="SUPFAM" id="SSF53474">
    <property type="entry name" value="alpha/beta-Hydrolases"/>
    <property type="match status" value="1"/>
</dbReference>
<dbReference type="STRING" id="28573.A0A0U1M660"/>
<accession>A0A0U1M660</accession>
<evidence type="ECO:0000313" key="5">
    <source>
        <dbReference type="EMBL" id="CRG91025.1"/>
    </source>
</evidence>
<dbReference type="Pfam" id="PF00135">
    <property type="entry name" value="COesterase"/>
    <property type="match status" value="1"/>
</dbReference>
<protein>
    <recommendedName>
        <fullName evidence="3">Carboxylic ester hydrolase</fullName>
        <ecNumber evidence="3">3.1.1.-</ecNumber>
    </recommendedName>
</protein>
<dbReference type="InterPro" id="IPR019826">
    <property type="entry name" value="Carboxylesterase_B_AS"/>
</dbReference>
<keyword evidence="6" id="KW-1185">Reference proteome</keyword>
<dbReference type="OMA" id="GIMNSGN"/>
<sequence length="530" mass="57111">MFFVLPLFLCAIGTLASPLEKRESPAVTIANGTVLGGVDGNVEYFKGIPFAKPPLGDLRFKAPQLYDSNFGVLNATASPEVCLQGVENESEDCLKLVIIRPASQPTEKLPVMLFIHGGAFQGGGADDGNDGTPLVQKSIEIGAPIIWVSIQYRLGAFGFLAGKEIAATGDTNVGLRDQRLAMEWVHANIAAFGGDPTKITLTGFSAGAMSTFDHTIVNNGEPNGLFRGVILGSGSILSAQAVDSQKAQDVYEDVISRTECAQSSNSLECLRTLNSSTLLSASSALSIEPFLQGGNPAFIPRPDNSSAFFSTSPDAAVAAGKYAKVPVLTGDSEDEGTLFALTLFNITTNQLLLDYLSTYYPGNGQYVSDLVSTYPDDFGISGSPFGTGLNNNIYGEYKRMAAILGDITFIMARRFHLQKISSHIPCWSYLSSSLHGTSPFGSFHGGDVMQTLSNSTSVPAETEQGHFISFVNTLDPNGLNLSYPLINWPRYTPTDPQLLHMNASYNSLIKDDFRSQQYQYWSENISKFRL</sequence>
<feature type="chain" id="PRO_5006521519" description="Carboxylic ester hydrolase" evidence="3">
    <location>
        <begin position="17"/>
        <end position="530"/>
    </location>
</feature>
<dbReference type="GO" id="GO:0016787">
    <property type="term" value="F:hydrolase activity"/>
    <property type="evidence" value="ECO:0007669"/>
    <property type="project" value="UniProtKB-KW"/>
</dbReference>
<evidence type="ECO:0000256" key="1">
    <source>
        <dbReference type="ARBA" id="ARBA00005964"/>
    </source>
</evidence>
<name>A0A0U1M660_TALIS</name>
<evidence type="ECO:0000256" key="3">
    <source>
        <dbReference type="RuleBase" id="RU361235"/>
    </source>
</evidence>
<comment type="similarity">
    <text evidence="1 3">Belongs to the type-B carboxylesterase/lipase family.</text>
</comment>
<dbReference type="OrthoDB" id="408631at2759"/>
<dbReference type="InterPro" id="IPR050309">
    <property type="entry name" value="Type-B_Carboxylest/Lipase"/>
</dbReference>
<dbReference type="EMBL" id="CVMT01000009">
    <property type="protein sequence ID" value="CRG91025.1"/>
    <property type="molecule type" value="Genomic_DNA"/>
</dbReference>